<name>A0A0V1BEZ2_TRISP</name>
<comment type="caution">
    <text evidence="1">The sequence shown here is derived from an EMBL/GenBank/DDBJ whole genome shotgun (WGS) entry which is preliminary data.</text>
</comment>
<gene>
    <name evidence="1" type="ORF">T01_1572</name>
</gene>
<sequence>MKSENKETHCCMNNKSTYHQKLLAQLVSYAVEMQCTDDELIKSIFPGMLHTVQGISETFTIAILIGFVGIIQTAS</sequence>
<dbReference type="AlphaFoldDB" id="A0A0V1BEZ2"/>
<proteinExistence type="predicted"/>
<evidence type="ECO:0000313" key="1">
    <source>
        <dbReference type="EMBL" id="KRY35558.1"/>
    </source>
</evidence>
<dbReference type="EMBL" id="JYDH01000052">
    <property type="protein sequence ID" value="KRY35558.1"/>
    <property type="molecule type" value="Genomic_DNA"/>
</dbReference>
<accession>A0A0V1BEZ2</accession>
<protein>
    <submittedName>
        <fullName evidence="1">Uncharacterized protein</fullName>
    </submittedName>
</protein>
<reference evidence="1 2" key="1">
    <citation type="submission" date="2015-01" db="EMBL/GenBank/DDBJ databases">
        <title>Evolution of Trichinella species and genotypes.</title>
        <authorList>
            <person name="Korhonen P.K."/>
            <person name="Edoardo P."/>
            <person name="Giuseppe L.R."/>
            <person name="Gasser R.B."/>
        </authorList>
    </citation>
    <scope>NUCLEOTIDE SEQUENCE [LARGE SCALE GENOMIC DNA]</scope>
    <source>
        <strain evidence="1">ISS3</strain>
    </source>
</reference>
<evidence type="ECO:0000313" key="2">
    <source>
        <dbReference type="Proteomes" id="UP000054776"/>
    </source>
</evidence>
<keyword evidence="2" id="KW-1185">Reference proteome</keyword>
<dbReference type="Proteomes" id="UP000054776">
    <property type="component" value="Unassembled WGS sequence"/>
</dbReference>
<dbReference type="InParanoid" id="A0A0V1BEZ2"/>
<organism evidence="1 2">
    <name type="scientific">Trichinella spiralis</name>
    <name type="common">Trichina worm</name>
    <dbReference type="NCBI Taxonomy" id="6334"/>
    <lineage>
        <taxon>Eukaryota</taxon>
        <taxon>Metazoa</taxon>
        <taxon>Ecdysozoa</taxon>
        <taxon>Nematoda</taxon>
        <taxon>Enoplea</taxon>
        <taxon>Dorylaimia</taxon>
        <taxon>Trichinellida</taxon>
        <taxon>Trichinellidae</taxon>
        <taxon>Trichinella</taxon>
    </lineage>
</organism>
<dbReference type="OrthoDB" id="10337934at2759"/>